<sequence>MSRVFSMCASMTLVLFLAGGASAQLVQTAGYQGQQSQDDVSWAQALQQLDGQGDNNVKLASCSTCMDMGDCGCAPGGTSLNLLPLGRGTRMFVGGEYLYLRANPSEAVSYLERDLTNLTDTFNQFDFDYDSSFRVYGGFRNCCGEEIRFTYSRFDTGSSFISPTETSTTQIISPLEQTPIIDGSRVTGTADVELNSFDLGWSKTIPLGSPLCCDDGCCDTCTDCCDPCGGWCPAWDVTFTGAIRAADLSTNRTFNTIDAGDELLEQGTSISNFKGVGGRVGVLGRRYLGRRGVCSVYMKGDLSLLVGDYDSVQHSVDNSGTVPVDAGTQSISSRALIPVTEIEAGGTVFVTCNTSLTGGYFFSAWHDLGFRDEYNFLLQNSYDDANILGFDGFFLRMETSF</sequence>
<reference evidence="2" key="1">
    <citation type="submission" date="2022-06" db="EMBL/GenBank/DDBJ databases">
        <title>Aeoliella straminimaris, a novel planctomycete from sediments.</title>
        <authorList>
            <person name="Vitorino I.R."/>
            <person name="Lage O.M."/>
        </authorList>
    </citation>
    <scope>NUCLEOTIDE SEQUENCE</scope>
    <source>
        <strain evidence="2">ICT_H6.2</strain>
    </source>
</reference>
<evidence type="ECO:0000256" key="1">
    <source>
        <dbReference type="SAM" id="SignalP"/>
    </source>
</evidence>
<dbReference type="InterPro" id="IPR007825">
    <property type="entry name" value="Major_OMP_Legionella"/>
</dbReference>
<dbReference type="EMBL" id="JAMXLR010000072">
    <property type="protein sequence ID" value="MCO6046276.1"/>
    <property type="molecule type" value="Genomic_DNA"/>
</dbReference>
<feature type="chain" id="PRO_5040725165" evidence="1">
    <location>
        <begin position="24"/>
        <end position="401"/>
    </location>
</feature>
<accession>A0A9X2FIQ6</accession>
<name>A0A9X2FIQ6_9BACT</name>
<evidence type="ECO:0000313" key="2">
    <source>
        <dbReference type="EMBL" id="MCO6046276.1"/>
    </source>
</evidence>
<dbReference type="Pfam" id="PF05150">
    <property type="entry name" value="Legionella_OMP"/>
    <property type="match status" value="1"/>
</dbReference>
<dbReference type="RefSeq" id="WP_252854390.1">
    <property type="nucleotide sequence ID" value="NZ_JAMXLR010000072.1"/>
</dbReference>
<keyword evidence="1" id="KW-0732">Signal</keyword>
<protein>
    <submittedName>
        <fullName evidence="2">Lpg1974 family pore-forming outer membrane protein</fullName>
    </submittedName>
</protein>
<dbReference type="Proteomes" id="UP001155241">
    <property type="component" value="Unassembled WGS sequence"/>
</dbReference>
<comment type="caution">
    <text evidence="2">The sequence shown here is derived from an EMBL/GenBank/DDBJ whole genome shotgun (WGS) entry which is preliminary data.</text>
</comment>
<proteinExistence type="predicted"/>
<feature type="signal peptide" evidence="1">
    <location>
        <begin position="1"/>
        <end position="23"/>
    </location>
</feature>
<keyword evidence="3" id="KW-1185">Reference proteome</keyword>
<dbReference type="AlphaFoldDB" id="A0A9X2FIQ6"/>
<evidence type="ECO:0000313" key="3">
    <source>
        <dbReference type="Proteomes" id="UP001155241"/>
    </source>
</evidence>
<organism evidence="2 3">
    <name type="scientific">Aeoliella straminimaris</name>
    <dbReference type="NCBI Taxonomy" id="2954799"/>
    <lineage>
        <taxon>Bacteria</taxon>
        <taxon>Pseudomonadati</taxon>
        <taxon>Planctomycetota</taxon>
        <taxon>Planctomycetia</taxon>
        <taxon>Pirellulales</taxon>
        <taxon>Lacipirellulaceae</taxon>
        <taxon>Aeoliella</taxon>
    </lineage>
</organism>
<gene>
    <name evidence="2" type="ORF">NG895_20450</name>
</gene>